<dbReference type="EMBL" id="JAZAVK010000109">
    <property type="protein sequence ID" value="KAK7422440.1"/>
    <property type="molecule type" value="Genomic_DNA"/>
</dbReference>
<organism evidence="2 3">
    <name type="scientific">Neonectria magnoliae</name>
    <dbReference type="NCBI Taxonomy" id="2732573"/>
    <lineage>
        <taxon>Eukaryota</taxon>
        <taxon>Fungi</taxon>
        <taxon>Dikarya</taxon>
        <taxon>Ascomycota</taxon>
        <taxon>Pezizomycotina</taxon>
        <taxon>Sordariomycetes</taxon>
        <taxon>Hypocreomycetidae</taxon>
        <taxon>Hypocreales</taxon>
        <taxon>Nectriaceae</taxon>
        <taxon>Neonectria</taxon>
    </lineage>
</organism>
<feature type="region of interest" description="Disordered" evidence="1">
    <location>
        <begin position="203"/>
        <end position="271"/>
    </location>
</feature>
<comment type="caution">
    <text evidence="2">The sequence shown here is derived from an EMBL/GenBank/DDBJ whole genome shotgun (WGS) entry which is preliminary data.</text>
</comment>
<evidence type="ECO:0000256" key="1">
    <source>
        <dbReference type="SAM" id="MobiDB-lite"/>
    </source>
</evidence>
<proteinExistence type="predicted"/>
<protein>
    <submittedName>
        <fullName evidence="2">Uncharacterized protein</fullName>
    </submittedName>
</protein>
<feature type="compositionally biased region" description="Polar residues" evidence="1">
    <location>
        <begin position="1"/>
        <end position="19"/>
    </location>
</feature>
<accession>A0ABR1HMK4</accession>
<keyword evidence="3" id="KW-1185">Reference proteome</keyword>
<feature type="region of interest" description="Disordered" evidence="1">
    <location>
        <begin position="131"/>
        <end position="157"/>
    </location>
</feature>
<feature type="region of interest" description="Disordered" evidence="1">
    <location>
        <begin position="1"/>
        <end position="24"/>
    </location>
</feature>
<evidence type="ECO:0000313" key="2">
    <source>
        <dbReference type="EMBL" id="KAK7422440.1"/>
    </source>
</evidence>
<dbReference type="Proteomes" id="UP001498421">
    <property type="component" value="Unassembled WGS sequence"/>
</dbReference>
<reference evidence="2 3" key="1">
    <citation type="journal article" date="2025" name="Microbiol. Resour. Announc.">
        <title>Draft genome sequences for Neonectria magnoliae and Neonectria punicea, canker pathogens of Liriodendron tulipifera and Acer saccharum in West Virginia.</title>
        <authorList>
            <person name="Petronek H.M."/>
            <person name="Kasson M.T."/>
            <person name="Metheny A.M."/>
            <person name="Stauder C.M."/>
            <person name="Lovett B."/>
            <person name="Lynch S.C."/>
            <person name="Garnas J.R."/>
            <person name="Kasson L.R."/>
            <person name="Stajich J.E."/>
        </authorList>
    </citation>
    <scope>NUCLEOTIDE SEQUENCE [LARGE SCALE GENOMIC DNA]</scope>
    <source>
        <strain evidence="2 3">NRRL 64651</strain>
    </source>
</reference>
<evidence type="ECO:0000313" key="3">
    <source>
        <dbReference type="Proteomes" id="UP001498421"/>
    </source>
</evidence>
<name>A0ABR1HMK4_9HYPO</name>
<gene>
    <name evidence="2" type="ORF">QQZ08_009522</name>
</gene>
<sequence length="532" mass="58720">MATSPPTKGLQNAPSQLPSYYQPHPPPLRVSSILNNILHVQNEVKQLSEDFRLGLSQRSIPERHQIRSFARLLCCVCDDLGDATPDRTNQGNDVNIGEEEPQPAVKPEITVRAEPSFEAEPTVFELRHVAKPGPGIEPRTTEPGVPTQKGSGDGYPLKQSDDVWVDEILQVKAGNKSASSEHVQLICVDDKRSSQVEFEPAVGYEPSVELESATANQPAVEPESTTKHELAIQHEPPAEPEPTTELEPAVEVKPESEPESEPELTELGASSDILHANFKCTGTEDQPRYVNGIDEAFGSPSDLFDTPTSAPARLEHDGLRAHAAASSAFLNDTTPVPGSPGEIPAFEPMTPERTISPTSLSRVRPAVQADKSERGCLELLDQSTEDFVNNAYEQIQRFSLATISPETYTAVFHSLKSTAGQMETKWSDGTQWASLAEETFSEQQKVSIRSALTAIAYTRWHESQVRLLDPSMGRTNIHEVAGRVLGPKPKDDAFKRGWDQRRKSLNRYRSRGRKWALLVEKLGFGILFKKVW</sequence>